<gene>
    <name evidence="1" type="ORF">g.77090</name>
</gene>
<proteinExistence type="predicted"/>
<name>A0A2S2PN64_SCHGA</name>
<accession>A0A2S2PN64</accession>
<dbReference type="EMBL" id="GGMR01018280">
    <property type="protein sequence ID" value="MBY30899.1"/>
    <property type="molecule type" value="Transcribed_RNA"/>
</dbReference>
<organism evidence="1">
    <name type="scientific">Schizaphis graminum</name>
    <name type="common">Green bug aphid</name>
    <dbReference type="NCBI Taxonomy" id="13262"/>
    <lineage>
        <taxon>Eukaryota</taxon>
        <taxon>Metazoa</taxon>
        <taxon>Ecdysozoa</taxon>
        <taxon>Arthropoda</taxon>
        <taxon>Hexapoda</taxon>
        <taxon>Insecta</taxon>
        <taxon>Pterygota</taxon>
        <taxon>Neoptera</taxon>
        <taxon>Paraneoptera</taxon>
        <taxon>Hemiptera</taxon>
        <taxon>Sternorrhyncha</taxon>
        <taxon>Aphidomorpha</taxon>
        <taxon>Aphidoidea</taxon>
        <taxon>Aphididae</taxon>
        <taxon>Aphidini</taxon>
        <taxon>Schizaphis</taxon>
    </lineage>
</organism>
<reference evidence="1" key="1">
    <citation type="submission" date="2018-04" db="EMBL/GenBank/DDBJ databases">
        <title>Transcriptome of Schizaphis graminum biotype I.</title>
        <authorList>
            <person name="Scully E.D."/>
            <person name="Geib S.M."/>
            <person name="Palmer N.A."/>
            <person name="Koch K."/>
            <person name="Bradshaw J."/>
            <person name="Heng-Moss T."/>
            <person name="Sarath G."/>
        </authorList>
    </citation>
    <scope>NUCLEOTIDE SEQUENCE</scope>
</reference>
<evidence type="ECO:0000313" key="1">
    <source>
        <dbReference type="EMBL" id="MBY30899.1"/>
    </source>
</evidence>
<dbReference type="AlphaFoldDB" id="A0A2S2PN64"/>
<sequence>MYIFNGIIYLHLRFLCEVKNAEISVLFFFRFCTSHEATCLDQFKSFILFLFLPQRHFITQLLEAIINKIKRYEYTTIQIIIYKRNKDQNIKLHRHLHGQT</sequence>
<protein>
    <submittedName>
        <fullName evidence="1">Uncharacterized protein</fullName>
    </submittedName>
</protein>